<proteinExistence type="inferred from homology"/>
<evidence type="ECO:0000313" key="8">
    <source>
        <dbReference type="EMBL" id="KKU44169.1"/>
    </source>
</evidence>
<comment type="function">
    <text evidence="5">One of the proteins that surrounds the polypeptide exit tunnel on the outside of the subunit.</text>
</comment>
<dbReference type="HAMAP" id="MF_01326_B">
    <property type="entry name" value="Ribosomal_uL24_B"/>
    <property type="match status" value="1"/>
</dbReference>
<dbReference type="PANTHER" id="PTHR12903">
    <property type="entry name" value="MITOCHONDRIAL RIBOSOMAL PROTEIN L24"/>
    <property type="match status" value="1"/>
</dbReference>
<dbReference type="InterPro" id="IPR008991">
    <property type="entry name" value="Translation_prot_SH3-like_sf"/>
</dbReference>
<keyword evidence="5" id="KW-0699">rRNA-binding</keyword>
<comment type="similarity">
    <text evidence="1 5 6">Belongs to the universal ribosomal protein uL24 family.</text>
</comment>
<dbReference type="InterPro" id="IPR057264">
    <property type="entry name" value="Ribosomal_uL24_C"/>
</dbReference>
<comment type="function">
    <text evidence="5">One of two assembly initiator proteins, it binds directly to the 5'-end of the 23S rRNA, where it nucleates assembly of the 50S subunit.</text>
</comment>
<dbReference type="InterPro" id="IPR041988">
    <property type="entry name" value="Ribosomal_uL24_KOW"/>
</dbReference>
<dbReference type="GO" id="GO:0006412">
    <property type="term" value="P:translation"/>
    <property type="evidence" value="ECO:0007669"/>
    <property type="project" value="UniProtKB-UniRule"/>
</dbReference>
<dbReference type="AlphaFoldDB" id="A0A0G1QGR5"/>
<dbReference type="SUPFAM" id="SSF50104">
    <property type="entry name" value="Translation proteins SH3-like domain"/>
    <property type="match status" value="1"/>
</dbReference>
<dbReference type="NCBIfam" id="TIGR01079">
    <property type="entry name" value="rplX_bact"/>
    <property type="match status" value="1"/>
</dbReference>
<dbReference type="InterPro" id="IPR005824">
    <property type="entry name" value="KOW"/>
</dbReference>
<dbReference type="InterPro" id="IPR005825">
    <property type="entry name" value="Ribosomal_uL24_CS"/>
</dbReference>
<dbReference type="Gene3D" id="2.30.30.30">
    <property type="match status" value="1"/>
</dbReference>
<accession>A0A0G1QGR5</accession>
<dbReference type="PROSITE" id="PS01108">
    <property type="entry name" value="RIBOSOMAL_L24"/>
    <property type="match status" value="1"/>
</dbReference>
<dbReference type="InterPro" id="IPR003256">
    <property type="entry name" value="Ribosomal_uL24"/>
</dbReference>
<keyword evidence="2 5" id="KW-0689">Ribosomal protein</keyword>
<dbReference type="EMBL" id="LCMV01000010">
    <property type="protein sequence ID" value="KKU44169.1"/>
    <property type="molecule type" value="Genomic_DNA"/>
</dbReference>
<dbReference type="Pfam" id="PF17136">
    <property type="entry name" value="ribosomal_L24"/>
    <property type="match status" value="1"/>
</dbReference>
<dbReference type="SMART" id="SM00739">
    <property type="entry name" value="KOW"/>
    <property type="match status" value="1"/>
</dbReference>
<dbReference type="CDD" id="cd06089">
    <property type="entry name" value="KOW_RPL26"/>
    <property type="match status" value="1"/>
</dbReference>
<evidence type="ECO:0000313" key="9">
    <source>
        <dbReference type="Proteomes" id="UP000034487"/>
    </source>
</evidence>
<evidence type="ECO:0000256" key="1">
    <source>
        <dbReference type="ARBA" id="ARBA00010618"/>
    </source>
</evidence>
<comment type="subunit">
    <text evidence="5">Part of the 50S ribosomal subunit.</text>
</comment>
<dbReference type="Pfam" id="PF00467">
    <property type="entry name" value="KOW"/>
    <property type="match status" value="1"/>
</dbReference>
<evidence type="ECO:0000259" key="7">
    <source>
        <dbReference type="SMART" id="SM00739"/>
    </source>
</evidence>
<gene>
    <name evidence="5" type="primary">rplX</name>
    <name evidence="8" type="ORF">UX60_C0010G0008</name>
</gene>
<keyword evidence="5" id="KW-0694">RNA-binding</keyword>
<dbReference type="GO" id="GO:1990904">
    <property type="term" value="C:ribonucleoprotein complex"/>
    <property type="evidence" value="ECO:0007669"/>
    <property type="project" value="UniProtKB-KW"/>
</dbReference>
<dbReference type="GO" id="GO:0003735">
    <property type="term" value="F:structural constituent of ribosome"/>
    <property type="evidence" value="ECO:0007669"/>
    <property type="project" value="InterPro"/>
</dbReference>
<dbReference type="InterPro" id="IPR014722">
    <property type="entry name" value="Rib_uL2_dom2"/>
</dbReference>
<evidence type="ECO:0000256" key="3">
    <source>
        <dbReference type="ARBA" id="ARBA00023274"/>
    </source>
</evidence>
<evidence type="ECO:0000256" key="2">
    <source>
        <dbReference type="ARBA" id="ARBA00022980"/>
    </source>
</evidence>
<evidence type="ECO:0000256" key="5">
    <source>
        <dbReference type="HAMAP-Rule" id="MF_01326"/>
    </source>
</evidence>
<dbReference type="GO" id="GO:0005840">
    <property type="term" value="C:ribosome"/>
    <property type="evidence" value="ECO:0007669"/>
    <property type="project" value="UniProtKB-KW"/>
</dbReference>
<feature type="domain" description="KOW" evidence="7">
    <location>
        <begin position="2"/>
        <end position="29"/>
    </location>
</feature>
<dbReference type="PATRIC" id="fig|1618335.3.peg.155"/>
<reference evidence="8 9" key="1">
    <citation type="journal article" date="2015" name="Nature">
        <title>rRNA introns, odd ribosomes, and small enigmatic genomes across a large radiation of phyla.</title>
        <authorList>
            <person name="Brown C.T."/>
            <person name="Hug L.A."/>
            <person name="Thomas B.C."/>
            <person name="Sharon I."/>
            <person name="Castelle C.J."/>
            <person name="Singh A."/>
            <person name="Wilkins M.J."/>
            <person name="Williams K.H."/>
            <person name="Banfield J.F."/>
        </authorList>
    </citation>
    <scope>NUCLEOTIDE SEQUENCE [LARGE SCALE GENOMIC DNA]</scope>
</reference>
<evidence type="ECO:0000256" key="6">
    <source>
        <dbReference type="RuleBase" id="RU003477"/>
    </source>
</evidence>
<protein>
    <recommendedName>
        <fullName evidence="4 5">Large ribosomal subunit protein uL24</fullName>
    </recommendedName>
</protein>
<dbReference type="GO" id="GO:0019843">
    <property type="term" value="F:rRNA binding"/>
    <property type="evidence" value="ECO:0007669"/>
    <property type="project" value="UniProtKB-UniRule"/>
</dbReference>
<sequence length="126" mass="13808">MKIRKGDKVLIIAGKNRNQVGTVELVLTKKNKAVVSGLNMVKKHLKRSAKNPQGGIIDQAMPLAISNLMIIDPSNDKPSRIGYEVKGTKKIRVSKLSNRDLSIVGGITARLPKRSIPFGIKQEQNV</sequence>
<name>A0A0G1QGR5_9BACT</name>
<comment type="caution">
    <text evidence="8">The sequence shown here is derived from an EMBL/GenBank/DDBJ whole genome shotgun (WGS) entry which is preliminary data.</text>
</comment>
<organism evidence="8 9">
    <name type="scientific">Berkelbacteria bacterium GW2011_GWA2_46_7</name>
    <dbReference type="NCBI Taxonomy" id="1618335"/>
    <lineage>
        <taxon>Bacteria</taxon>
        <taxon>Candidatus Berkelbacteria</taxon>
    </lineage>
</organism>
<dbReference type="Proteomes" id="UP000034487">
    <property type="component" value="Unassembled WGS sequence"/>
</dbReference>
<evidence type="ECO:0000256" key="4">
    <source>
        <dbReference type="ARBA" id="ARBA00035206"/>
    </source>
</evidence>
<keyword evidence="3 5" id="KW-0687">Ribonucleoprotein</keyword>